<dbReference type="PANTHER" id="PTHR30572">
    <property type="entry name" value="MEMBRANE COMPONENT OF TRANSPORTER-RELATED"/>
    <property type="match status" value="1"/>
</dbReference>
<dbReference type="Proteomes" id="UP001589896">
    <property type="component" value="Unassembled WGS sequence"/>
</dbReference>
<dbReference type="RefSeq" id="WP_386670792.1">
    <property type="nucleotide sequence ID" value="NZ_JBHLTG010000004.1"/>
</dbReference>
<keyword evidence="2" id="KW-1003">Cell membrane</keyword>
<feature type="transmembrane region" description="Helical" evidence="7">
    <location>
        <begin position="372"/>
        <end position="390"/>
    </location>
</feature>
<organism evidence="10 11">
    <name type="scientific">Lysobacter korlensis</name>
    <dbReference type="NCBI Taxonomy" id="553636"/>
    <lineage>
        <taxon>Bacteria</taxon>
        <taxon>Pseudomonadati</taxon>
        <taxon>Pseudomonadota</taxon>
        <taxon>Gammaproteobacteria</taxon>
        <taxon>Lysobacterales</taxon>
        <taxon>Lysobacteraceae</taxon>
        <taxon>Lysobacter</taxon>
    </lineage>
</organism>
<gene>
    <name evidence="10" type="ORF">ACFFGH_18040</name>
</gene>
<feature type="transmembrane region" description="Helical" evidence="7">
    <location>
        <begin position="329"/>
        <end position="352"/>
    </location>
</feature>
<name>A0ABV6RRZ2_9GAMM</name>
<evidence type="ECO:0000256" key="3">
    <source>
        <dbReference type="ARBA" id="ARBA00022692"/>
    </source>
</evidence>
<evidence type="ECO:0000256" key="5">
    <source>
        <dbReference type="ARBA" id="ARBA00023136"/>
    </source>
</evidence>
<keyword evidence="4 7" id="KW-1133">Transmembrane helix</keyword>
<sequence length="407" mass="44147">MEIRPILSSLLRSKTGAVLIAAQIALTLAIIANALYIVKDRTDRAARPSGLDEANTFYMLYVGAGPATDVEAMQRRDVETLRAIPGVKGAAWVNQFPMGQSGWGLSLTNRPQDPSSGITGAAYFTPHPVSEGFGVKIVEGRDFTDDDVRTVDPAKGRPQADSVLLTRQMANRLFPDAPSVVGKTVSLGSGTEAVPLRVIGVIERLITPFAQNSDNAYISFVLPVRYLDNTGSYVVRTEPGQRDRVMREAEEALGKLSNERMLIFNDTVEERRAERYQEERSIAGMLLAVTIGLLLVTGSGIVGLASLWVTQRRKQIGVRRALGARRVDILRYFLIENAMISTVGIVIGTALALALNQFLVSKLELPRLPLEYLGGGMLALWVLGILAVYGPAWRASTVSPAIATRSA</sequence>
<evidence type="ECO:0000256" key="2">
    <source>
        <dbReference type="ARBA" id="ARBA00022475"/>
    </source>
</evidence>
<accession>A0ABV6RRZ2</accession>
<dbReference type="InterPro" id="IPR003838">
    <property type="entry name" value="ABC3_permease_C"/>
</dbReference>
<evidence type="ECO:0000259" key="9">
    <source>
        <dbReference type="Pfam" id="PF12704"/>
    </source>
</evidence>
<dbReference type="Pfam" id="PF02687">
    <property type="entry name" value="FtsX"/>
    <property type="match status" value="1"/>
</dbReference>
<comment type="subcellular location">
    <subcellularLocation>
        <location evidence="1">Cell membrane</location>
        <topology evidence="1">Multi-pass membrane protein</topology>
    </subcellularLocation>
</comment>
<dbReference type="Pfam" id="PF12704">
    <property type="entry name" value="MacB_PCD"/>
    <property type="match status" value="1"/>
</dbReference>
<feature type="domain" description="ABC3 transporter permease C-terminal" evidence="8">
    <location>
        <begin position="289"/>
        <end position="400"/>
    </location>
</feature>
<comment type="caution">
    <text evidence="10">The sequence shown here is derived from an EMBL/GenBank/DDBJ whole genome shotgun (WGS) entry which is preliminary data.</text>
</comment>
<reference evidence="10 11" key="1">
    <citation type="submission" date="2024-09" db="EMBL/GenBank/DDBJ databases">
        <authorList>
            <person name="Sun Q."/>
            <person name="Mori K."/>
        </authorList>
    </citation>
    <scope>NUCLEOTIDE SEQUENCE [LARGE SCALE GENOMIC DNA]</scope>
    <source>
        <strain evidence="10 11">KCTC 23076</strain>
    </source>
</reference>
<feature type="transmembrane region" description="Helical" evidence="7">
    <location>
        <begin position="282"/>
        <end position="309"/>
    </location>
</feature>
<feature type="transmembrane region" description="Helical" evidence="7">
    <location>
        <begin position="16"/>
        <end position="38"/>
    </location>
</feature>
<evidence type="ECO:0000256" key="6">
    <source>
        <dbReference type="ARBA" id="ARBA00038076"/>
    </source>
</evidence>
<dbReference type="PANTHER" id="PTHR30572:SF4">
    <property type="entry name" value="ABC TRANSPORTER PERMEASE YTRF"/>
    <property type="match status" value="1"/>
</dbReference>
<feature type="domain" description="MacB-like periplasmic core" evidence="9">
    <location>
        <begin position="49"/>
        <end position="250"/>
    </location>
</feature>
<evidence type="ECO:0000313" key="10">
    <source>
        <dbReference type="EMBL" id="MFC0679744.1"/>
    </source>
</evidence>
<dbReference type="EMBL" id="JBHLTG010000004">
    <property type="protein sequence ID" value="MFC0679744.1"/>
    <property type="molecule type" value="Genomic_DNA"/>
</dbReference>
<evidence type="ECO:0000313" key="11">
    <source>
        <dbReference type="Proteomes" id="UP001589896"/>
    </source>
</evidence>
<evidence type="ECO:0000256" key="7">
    <source>
        <dbReference type="SAM" id="Phobius"/>
    </source>
</evidence>
<dbReference type="InterPro" id="IPR025857">
    <property type="entry name" value="MacB_PCD"/>
</dbReference>
<comment type="similarity">
    <text evidence="6">Belongs to the ABC-4 integral membrane protein family.</text>
</comment>
<proteinExistence type="inferred from homology"/>
<keyword evidence="5 7" id="KW-0472">Membrane</keyword>
<protein>
    <submittedName>
        <fullName evidence="10">ABC transporter permease</fullName>
    </submittedName>
</protein>
<evidence type="ECO:0000256" key="1">
    <source>
        <dbReference type="ARBA" id="ARBA00004651"/>
    </source>
</evidence>
<dbReference type="InterPro" id="IPR050250">
    <property type="entry name" value="Macrolide_Exporter_MacB"/>
</dbReference>
<evidence type="ECO:0000256" key="4">
    <source>
        <dbReference type="ARBA" id="ARBA00022989"/>
    </source>
</evidence>
<keyword evidence="11" id="KW-1185">Reference proteome</keyword>
<keyword evidence="3 7" id="KW-0812">Transmembrane</keyword>
<evidence type="ECO:0000259" key="8">
    <source>
        <dbReference type="Pfam" id="PF02687"/>
    </source>
</evidence>